<comment type="subcellular location">
    <subcellularLocation>
        <location evidence="1">Cell membrane</location>
        <topology evidence="1">Multi-pass membrane protein</topology>
    </subcellularLocation>
</comment>
<dbReference type="InterPro" id="IPR006686">
    <property type="entry name" value="MscS_channel_CS"/>
</dbReference>
<dbReference type="SUPFAM" id="SSF82689">
    <property type="entry name" value="Mechanosensitive channel protein MscS (YggB), C-terminal domain"/>
    <property type="match status" value="1"/>
</dbReference>
<evidence type="ECO:0000259" key="9">
    <source>
        <dbReference type="Pfam" id="PF00924"/>
    </source>
</evidence>
<dbReference type="InterPro" id="IPR010920">
    <property type="entry name" value="LSM_dom_sf"/>
</dbReference>
<feature type="transmembrane region" description="Helical" evidence="7">
    <location>
        <begin position="625"/>
        <end position="653"/>
    </location>
</feature>
<evidence type="ECO:0000313" key="11">
    <source>
        <dbReference type="EMBL" id="TYR32922.1"/>
    </source>
</evidence>
<proteinExistence type="inferred from homology"/>
<evidence type="ECO:0000259" key="10">
    <source>
        <dbReference type="Pfam" id="PF21082"/>
    </source>
</evidence>
<dbReference type="SUPFAM" id="SSF82861">
    <property type="entry name" value="Mechanosensitive channel protein MscS (YggB), transmembrane region"/>
    <property type="match status" value="1"/>
</dbReference>
<organism evidence="11 12">
    <name type="scientific">Neoaquamicrobium microcysteis</name>
    <dbReference type="NCBI Taxonomy" id="2682781"/>
    <lineage>
        <taxon>Bacteria</taxon>
        <taxon>Pseudomonadati</taxon>
        <taxon>Pseudomonadota</taxon>
        <taxon>Alphaproteobacteria</taxon>
        <taxon>Hyphomicrobiales</taxon>
        <taxon>Phyllobacteriaceae</taxon>
        <taxon>Neoaquamicrobium</taxon>
    </lineage>
</organism>
<dbReference type="InterPro" id="IPR011066">
    <property type="entry name" value="MscS_channel_C_sf"/>
</dbReference>
<keyword evidence="5 7" id="KW-1133">Transmembrane helix</keyword>
<gene>
    <name evidence="11" type="ORF">FY036_10580</name>
</gene>
<evidence type="ECO:0000313" key="12">
    <source>
        <dbReference type="Proteomes" id="UP000323258"/>
    </source>
</evidence>
<feature type="transmembrane region" description="Helical" evidence="7">
    <location>
        <begin position="392"/>
        <end position="412"/>
    </location>
</feature>
<feature type="transmembrane region" description="Helical" evidence="7">
    <location>
        <begin position="548"/>
        <end position="571"/>
    </location>
</feature>
<dbReference type="GO" id="GO:0005886">
    <property type="term" value="C:plasma membrane"/>
    <property type="evidence" value="ECO:0007669"/>
    <property type="project" value="UniProtKB-SubCell"/>
</dbReference>
<feature type="transmembrane region" description="Helical" evidence="7">
    <location>
        <begin position="592"/>
        <end position="619"/>
    </location>
</feature>
<feature type="transmembrane region" description="Helical" evidence="7">
    <location>
        <begin position="278"/>
        <end position="299"/>
    </location>
</feature>
<dbReference type="InterPro" id="IPR052702">
    <property type="entry name" value="MscS-like_channel"/>
</dbReference>
<dbReference type="InterPro" id="IPR049278">
    <property type="entry name" value="MS_channel_C"/>
</dbReference>
<evidence type="ECO:0000256" key="5">
    <source>
        <dbReference type="ARBA" id="ARBA00022989"/>
    </source>
</evidence>
<evidence type="ECO:0000256" key="8">
    <source>
        <dbReference type="SAM" id="SignalP"/>
    </source>
</evidence>
<evidence type="ECO:0000256" key="6">
    <source>
        <dbReference type="ARBA" id="ARBA00023136"/>
    </source>
</evidence>
<keyword evidence="8" id="KW-0732">Signal</keyword>
<dbReference type="Gene3D" id="2.30.30.60">
    <property type="match status" value="1"/>
</dbReference>
<evidence type="ECO:0000256" key="1">
    <source>
        <dbReference type="ARBA" id="ARBA00004651"/>
    </source>
</evidence>
<name>A0A5D4GY18_9HYPH</name>
<dbReference type="SUPFAM" id="SSF50182">
    <property type="entry name" value="Sm-like ribonucleoproteins"/>
    <property type="match status" value="1"/>
</dbReference>
<feature type="transmembrane region" description="Helical" evidence="7">
    <location>
        <begin position="311"/>
        <end position="332"/>
    </location>
</feature>
<reference evidence="11 12" key="2">
    <citation type="submission" date="2019-09" db="EMBL/GenBank/DDBJ databases">
        <title>Mesorhizobium sp. MaA-C15 isolated from Microcystis aeruginosa.</title>
        <authorList>
            <person name="Jeong S.E."/>
            <person name="Jin H.M."/>
            <person name="Jeon C.O."/>
        </authorList>
    </citation>
    <scope>NUCLEOTIDE SEQUENCE [LARGE SCALE GENOMIC DNA]</scope>
    <source>
        <strain evidence="11 12">MaA-C15</strain>
    </source>
</reference>
<evidence type="ECO:0000256" key="7">
    <source>
        <dbReference type="SAM" id="Phobius"/>
    </source>
</evidence>
<feature type="transmembrane region" description="Helical" evidence="7">
    <location>
        <begin position="234"/>
        <end position="257"/>
    </location>
</feature>
<feature type="transmembrane region" description="Helical" evidence="7">
    <location>
        <begin position="504"/>
        <end position="528"/>
    </location>
</feature>
<dbReference type="EMBL" id="VSZS01000061">
    <property type="protein sequence ID" value="TYR32922.1"/>
    <property type="molecule type" value="Genomic_DNA"/>
</dbReference>
<feature type="transmembrane region" description="Helical" evidence="7">
    <location>
        <begin position="353"/>
        <end position="372"/>
    </location>
</feature>
<keyword evidence="6 7" id="KW-0472">Membrane</keyword>
<dbReference type="InterPro" id="IPR006685">
    <property type="entry name" value="MscS_channel_2nd"/>
</dbReference>
<sequence length="797" mass="86554">MAANLSTEIPPRMMQPVHRLSRLLSRVLLVMAAVLALSSPVLSQTAADDTRIATARGAGPEVVAQQRDRIGNIEKQADQLARRMQSGAQDDAILVEVRNALEELSRELLASGVAFRPRLTAINNRLDEIGPPRADGEAPEPPALTAERQSLIDEKADINALLGQAETLSLRVNGMVEEIVRIRRDLFANTLSRRYDISVAISPRVVDDLAAENRKLTNALSSWGRFLINFKLSAVLAATFYALLAASILLIGGRRLLGTLYSPDPTVEQPSYLSRLSVAFWSTLLPSAAVAVFLAATYFFFNYYGLLRRDIAQLMVTLFNVIATVFFIYRLAAAVFSPRLPEWRLLPVRTSTARVLFWLVCLTALVSGLDFVTSKVTEVMASPLSLTVAKSFFATIIVGVLIIVIGLQRPFTDEAGNARGWSPLFRAAILILGGVTVVSALLGYIGLARFIAQQIVVTGAILATMYIGYLSAGAISEEGGFINTGFGKRLDKRFNFDETTEDQLGLLFSVLINVLVLGIGIPLIFLQWGFQWGDIQSWTYNMMTEIRIGSISISIIGILTGIFIFLVGYVATRGFQRWLDGKVMARGRVDAGVRNSISTAVGYAGIALAALLGISAAGIDLSNLALVAGALSLGIGFGLQNIVNNFVSGLILLAERPFKVGDSIEASGTKGTVRKISVRATEVETSQRQTVILPNSLLINAAVGNWTHRNRTGRVDIPVVASSENDARHVHALLLEIVRQQPGILKNPEPQVAFTGFDGATLNFEVRAVLPDITSRLAFTNELRFEIAERFKTEGIA</sequence>
<reference evidence="11 12" key="1">
    <citation type="submission" date="2019-08" db="EMBL/GenBank/DDBJ databases">
        <authorList>
            <person name="Seo Y.L."/>
        </authorList>
    </citation>
    <scope>NUCLEOTIDE SEQUENCE [LARGE SCALE GENOMIC DNA]</scope>
    <source>
        <strain evidence="11 12">MaA-C15</strain>
    </source>
</reference>
<dbReference type="PROSITE" id="PS01246">
    <property type="entry name" value="UPF0003"/>
    <property type="match status" value="1"/>
</dbReference>
<evidence type="ECO:0000256" key="4">
    <source>
        <dbReference type="ARBA" id="ARBA00022692"/>
    </source>
</evidence>
<dbReference type="AlphaFoldDB" id="A0A5D4GY18"/>
<feature type="domain" description="Mechanosensitive ion channel MscS" evidence="9">
    <location>
        <begin position="641"/>
        <end position="708"/>
    </location>
</feature>
<evidence type="ECO:0000256" key="3">
    <source>
        <dbReference type="ARBA" id="ARBA00022475"/>
    </source>
</evidence>
<feature type="transmembrane region" description="Helical" evidence="7">
    <location>
        <begin position="451"/>
        <end position="472"/>
    </location>
</feature>
<dbReference type="GO" id="GO:0008381">
    <property type="term" value="F:mechanosensitive monoatomic ion channel activity"/>
    <property type="evidence" value="ECO:0007669"/>
    <property type="project" value="UniProtKB-ARBA"/>
</dbReference>
<feature type="signal peptide" evidence="8">
    <location>
        <begin position="1"/>
        <end position="43"/>
    </location>
</feature>
<dbReference type="InterPro" id="IPR023408">
    <property type="entry name" value="MscS_beta-dom_sf"/>
</dbReference>
<dbReference type="Gene3D" id="3.30.70.100">
    <property type="match status" value="1"/>
</dbReference>
<dbReference type="Pfam" id="PF00924">
    <property type="entry name" value="MS_channel_2nd"/>
    <property type="match status" value="1"/>
</dbReference>
<dbReference type="Proteomes" id="UP000323258">
    <property type="component" value="Unassembled WGS sequence"/>
</dbReference>
<evidence type="ECO:0000256" key="2">
    <source>
        <dbReference type="ARBA" id="ARBA00008017"/>
    </source>
</evidence>
<keyword evidence="3" id="KW-1003">Cell membrane</keyword>
<dbReference type="InterPro" id="IPR011014">
    <property type="entry name" value="MscS_channel_TM-2"/>
</dbReference>
<comment type="similarity">
    <text evidence="2">Belongs to the MscS (TC 1.A.23) family.</text>
</comment>
<protein>
    <submittedName>
        <fullName evidence="11">Mechanosensitive ion channel family protein</fullName>
    </submittedName>
</protein>
<keyword evidence="12" id="KW-1185">Reference proteome</keyword>
<dbReference type="Gene3D" id="1.10.287.1260">
    <property type="match status" value="1"/>
</dbReference>
<keyword evidence="4 7" id="KW-0812">Transmembrane</keyword>
<dbReference type="PANTHER" id="PTHR30347">
    <property type="entry name" value="POTASSIUM CHANNEL RELATED"/>
    <property type="match status" value="1"/>
</dbReference>
<dbReference type="PANTHER" id="PTHR30347:SF1">
    <property type="entry name" value="MECHANOSENSITIVE CHANNEL MSCK"/>
    <property type="match status" value="1"/>
</dbReference>
<dbReference type="Pfam" id="PF21082">
    <property type="entry name" value="MS_channel_3rd"/>
    <property type="match status" value="1"/>
</dbReference>
<comment type="caution">
    <text evidence="11">The sequence shown here is derived from an EMBL/GenBank/DDBJ whole genome shotgun (WGS) entry which is preliminary data.</text>
</comment>
<feature type="chain" id="PRO_5022814347" evidence="8">
    <location>
        <begin position="44"/>
        <end position="797"/>
    </location>
</feature>
<feature type="domain" description="Mechanosensitive ion channel MscS C-terminal" evidence="10">
    <location>
        <begin position="715"/>
        <end position="796"/>
    </location>
</feature>
<feature type="transmembrane region" description="Helical" evidence="7">
    <location>
        <begin position="424"/>
        <end position="445"/>
    </location>
</feature>
<accession>A0A5D4GY18</accession>